<dbReference type="InterPro" id="IPR017946">
    <property type="entry name" value="PLC-like_Pdiesterase_TIM-brl"/>
</dbReference>
<reference evidence="3 4" key="1">
    <citation type="journal article" date="2018" name="Syst. Appl. Microbiol.">
        <title>Ereboglobus luteus gen. nov. sp. nov. from cockroach guts, and new insights into the oxygen relationship of the genera Opitutus and Didymococcus (Verrucomicrobia: Opitutaceae).</title>
        <authorList>
            <person name="Tegtmeier D."/>
            <person name="Belitz A."/>
            <person name="Radek R."/>
            <person name="Heimerl T."/>
            <person name="Brune A."/>
        </authorList>
    </citation>
    <scope>NUCLEOTIDE SEQUENCE [LARGE SCALE GENOMIC DNA]</scope>
    <source>
        <strain evidence="3 4">Ho45</strain>
    </source>
</reference>
<dbReference type="RefSeq" id="WP_108825972.1">
    <property type="nucleotide sequence ID" value="NZ_CP023004.1"/>
</dbReference>
<keyword evidence="4" id="KW-1185">Reference proteome</keyword>
<dbReference type="Proteomes" id="UP000244896">
    <property type="component" value="Chromosome"/>
</dbReference>
<gene>
    <name evidence="3" type="ORF">CKA38_13425</name>
</gene>
<feature type="domain" description="GP-PDE" evidence="2">
    <location>
        <begin position="26"/>
        <end position="264"/>
    </location>
</feature>
<dbReference type="SUPFAM" id="SSF51695">
    <property type="entry name" value="PLC-like phosphodiesterases"/>
    <property type="match status" value="1"/>
</dbReference>
<keyword evidence="1" id="KW-0732">Signal</keyword>
<proteinExistence type="predicted"/>
<feature type="chain" id="PRO_5015987290" evidence="1">
    <location>
        <begin position="22"/>
        <end position="275"/>
    </location>
</feature>
<protein>
    <submittedName>
        <fullName evidence="3">Glycerophosphodiester phosphodiesterase</fullName>
    </submittedName>
</protein>
<dbReference type="CDD" id="cd08556">
    <property type="entry name" value="GDPD"/>
    <property type="match status" value="1"/>
</dbReference>
<dbReference type="InterPro" id="IPR030395">
    <property type="entry name" value="GP_PDE_dom"/>
</dbReference>
<dbReference type="EMBL" id="CP023004">
    <property type="protein sequence ID" value="AWI10124.1"/>
    <property type="molecule type" value="Genomic_DNA"/>
</dbReference>
<dbReference type="PANTHER" id="PTHR46211:SF14">
    <property type="entry name" value="GLYCEROPHOSPHODIESTER PHOSPHODIESTERASE"/>
    <property type="match status" value="1"/>
</dbReference>
<evidence type="ECO:0000313" key="4">
    <source>
        <dbReference type="Proteomes" id="UP000244896"/>
    </source>
</evidence>
<name>A0A2U8E6D8_9BACT</name>
<feature type="signal peptide" evidence="1">
    <location>
        <begin position="1"/>
        <end position="21"/>
    </location>
</feature>
<sequence>MKPRYLLLTSFVLSFSLQLFAQDQEIRVFSHRGGRLEHDENTMMAFKASYDAGYRGFETDIRMTKDGELVILHDSTLERTSNGKGAVEEKTAQEIRQLKTKKGNDFLFLDEFLDFLKDKPGLYVEFELKTKPVALYPEARLAEYCDKLYKAVMANKPADAQYLFTSSDYRGLRYLQSKYPGVDLLLITGKPCNDETIALCKALGIKRLGATMNGTSRSSVKKAHKEGLTVSLWPGLTVDDFMLGAYLGCDYMCTDIPLEVKKWAAEKTPWLKVKY</sequence>
<dbReference type="KEGG" id="elut:CKA38_13425"/>
<dbReference type="PANTHER" id="PTHR46211">
    <property type="entry name" value="GLYCEROPHOSPHORYL DIESTER PHOSPHODIESTERASE"/>
    <property type="match status" value="1"/>
</dbReference>
<dbReference type="AlphaFoldDB" id="A0A2U8E6D8"/>
<dbReference type="GO" id="GO:0006629">
    <property type="term" value="P:lipid metabolic process"/>
    <property type="evidence" value="ECO:0007669"/>
    <property type="project" value="InterPro"/>
</dbReference>
<evidence type="ECO:0000259" key="2">
    <source>
        <dbReference type="PROSITE" id="PS51704"/>
    </source>
</evidence>
<dbReference type="OrthoDB" id="384721at2"/>
<evidence type="ECO:0000256" key="1">
    <source>
        <dbReference type="SAM" id="SignalP"/>
    </source>
</evidence>
<organism evidence="3 4">
    <name type="scientific">Ereboglobus luteus</name>
    <dbReference type="NCBI Taxonomy" id="1796921"/>
    <lineage>
        <taxon>Bacteria</taxon>
        <taxon>Pseudomonadati</taxon>
        <taxon>Verrucomicrobiota</taxon>
        <taxon>Opitutia</taxon>
        <taxon>Opitutales</taxon>
        <taxon>Opitutaceae</taxon>
        <taxon>Ereboglobus</taxon>
    </lineage>
</organism>
<evidence type="ECO:0000313" key="3">
    <source>
        <dbReference type="EMBL" id="AWI10124.1"/>
    </source>
</evidence>
<accession>A0A2U8E6D8</accession>
<dbReference type="GO" id="GO:0008081">
    <property type="term" value="F:phosphoric diester hydrolase activity"/>
    <property type="evidence" value="ECO:0007669"/>
    <property type="project" value="InterPro"/>
</dbReference>
<dbReference type="Gene3D" id="3.20.20.190">
    <property type="entry name" value="Phosphatidylinositol (PI) phosphodiesterase"/>
    <property type="match status" value="1"/>
</dbReference>
<dbReference type="Pfam" id="PF03009">
    <property type="entry name" value="GDPD"/>
    <property type="match status" value="1"/>
</dbReference>
<dbReference type="PROSITE" id="PS51704">
    <property type="entry name" value="GP_PDE"/>
    <property type="match status" value="1"/>
</dbReference>